<protein>
    <submittedName>
        <fullName evidence="1">Uncharacterized protein</fullName>
    </submittedName>
</protein>
<proteinExistence type="predicted"/>
<dbReference type="EMBL" id="MK072459">
    <property type="protein sequence ID" value="AYV85558.1"/>
    <property type="molecule type" value="Genomic_DNA"/>
</dbReference>
<gene>
    <name evidence="1" type="ORF">Satyrvirus23_1</name>
</gene>
<evidence type="ECO:0000313" key="1">
    <source>
        <dbReference type="EMBL" id="AYV85558.1"/>
    </source>
</evidence>
<name>A0A3G5AEJ8_9VIRU</name>
<sequence>VNRCKICVRNMIVDGLNLMVDDCSKTYMYEINKSKIMLNEFNGFDLNFTITNEKLLFWKNNIYVYDSDKFPKNEIYKYDTSTKNVCIHAVLSKSYYVLKIIAYKEKMVAFVATWDKFPNRGHNRTYEIIILNKNCDVVQQIECDDSIDFIGAAVVVDDYIVIININIDEYSNCLYFLDENFKMVKKIKTDYGFYTATSKGNKLYCMDYNGMIEVFEVSSLKNSDLKMPNKISTKKLKNIKHSK</sequence>
<reference evidence="1" key="1">
    <citation type="submission" date="2018-10" db="EMBL/GenBank/DDBJ databases">
        <title>Hidden diversity of soil giant viruses.</title>
        <authorList>
            <person name="Schulz F."/>
            <person name="Alteio L."/>
            <person name="Goudeau D."/>
            <person name="Ryan E.M."/>
            <person name="Malmstrom R.R."/>
            <person name="Blanchard J."/>
            <person name="Woyke T."/>
        </authorList>
    </citation>
    <scope>NUCLEOTIDE SEQUENCE</scope>
    <source>
        <strain evidence="1">SAV1</strain>
    </source>
</reference>
<accession>A0A3G5AEJ8</accession>
<organism evidence="1">
    <name type="scientific">Satyrvirus sp</name>
    <dbReference type="NCBI Taxonomy" id="2487771"/>
    <lineage>
        <taxon>Viruses</taxon>
        <taxon>Varidnaviria</taxon>
        <taxon>Bamfordvirae</taxon>
        <taxon>Nucleocytoviricota</taxon>
        <taxon>Megaviricetes</taxon>
        <taxon>Imitervirales</taxon>
        <taxon>Mimiviridae</taxon>
        <taxon>Megamimivirinae</taxon>
    </lineage>
</organism>
<feature type="non-terminal residue" evidence="1">
    <location>
        <position position="1"/>
    </location>
</feature>